<evidence type="ECO:0000313" key="2">
    <source>
        <dbReference type="EMBL" id="OGL98247.1"/>
    </source>
</evidence>
<accession>A0A1F7W7S0</accession>
<protein>
    <submittedName>
        <fullName evidence="2">Uncharacterized protein</fullName>
    </submittedName>
</protein>
<organism evidence="2 3">
    <name type="scientific">Candidatus Uhrbacteria bacterium RIFOXYB2_FULL_57_15</name>
    <dbReference type="NCBI Taxonomy" id="1802422"/>
    <lineage>
        <taxon>Bacteria</taxon>
        <taxon>Candidatus Uhriibacteriota</taxon>
    </lineage>
</organism>
<dbReference type="AlphaFoldDB" id="A0A1F7W7S0"/>
<keyword evidence="1" id="KW-1133">Transmembrane helix</keyword>
<sequence length="152" mass="16447">MAILLMVLALLAAILTTIHPSEWIMRPFIGMNGGGEIKEKLNEMEDRFGIVRMMGIITFLGTAYVVQLLVLLIAVPAFAVLAIRQDIGSLTAAIAAIIVTTVNATLTITLKLIPAEIVREPSRARRLVYSILECLGVAYLTYLALADVGILP</sequence>
<evidence type="ECO:0000313" key="3">
    <source>
        <dbReference type="Proteomes" id="UP000176501"/>
    </source>
</evidence>
<evidence type="ECO:0000256" key="1">
    <source>
        <dbReference type="SAM" id="Phobius"/>
    </source>
</evidence>
<name>A0A1F7W7S0_9BACT</name>
<gene>
    <name evidence="2" type="ORF">A2304_00145</name>
</gene>
<reference evidence="2 3" key="1">
    <citation type="journal article" date="2016" name="Nat. Commun.">
        <title>Thousands of microbial genomes shed light on interconnected biogeochemical processes in an aquifer system.</title>
        <authorList>
            <person name="Anantharaman K."/>
            <person name="Brown C.T."/>
            <person name="Hug L.A."/>
            <person name="Sharon I."/>
            <person name="Castelle C.J."/>
            <person name="Probst A.J."/>
            <person name="Thomas B.C."/>
            <person name="Singh A."/>
            <person name="Wilkins M.J."/>
            <person name="Karaoz U."/>
            <person name="Brodie E.L."/>
            <person name="Williams K.H."/>
            <person name="Hubbard S.S."/>
            <person name="Banfield J.F."/>
        </authorList>
    </citation>
    <scope>NUCLEOTIDE SEQUENCE [LARGE SCALE GENOMIC DNA]</scope>
</reference>
<dbReference type="Proteomes" id="UP000176501">
    <property type="component" value="Unassembled WGS sequence"/>
</dbReference>
<feature type="transmembrane region" description="Helical" evidence="1">
    <location>
        <begin position="90"/>
        <end position="115"/>
    </location>
</feature>
<feature type="transmembrane region" description="Helical" evidence="1">
    <location>
        <begin position="127"/>
        <end position="151"/>
    </location>
</feature>
<comment type="caution">
    <text evidence="2">The sequence shown here is derived from an EMBL/GenBank/DDBJ whole genome shotgun (WGS) entry which is preliminary data.</text>
</comment>
<feature type="transmembrane region" description="Helical" evidence="1">
    <location>
        <begin position="50"/>
        <end position="83"/>
    </location>
</feature>
<proteinExistence type="predicted"/>
<keyword evidence="1" id="KW-0812">Transmembrane</keyword>
<keyword evidence="1" id="KW-0472">Membrane</keyword>
<dbReference type="EMBL" id="MGFE01000021">
    <property type="protein sequence ID" value="OGL98247.1"/>
    <property type="molecule type" value="Genomic_DNA"/>
</dbReference>